<comment type="caution">
    <text evidence="3">The sequence shown here is derived from an EMBL/GenBank/DDBJ whole genome shotgun (WGS) entry which is preliminary data.</text>
</comment>
<proteinExistence type="predicted"/>
<dbReference type="SUPFAM" id="SSF52833">
    <property type="entry name" value="Thioredoxin-like"/>
    <property type="match status" value="1"/>
</dbReference>
<dbReference type="InterPro" id="IPR013766">
    <property type="entry name" value="Thioredoxin_domain"/>
</dbReference>
<dbReference type="GO" id="GO:0016491">
    <property type="term" value="F:oxidoreductase activity"/>
    <property type="evidence" value="ECO:0007669"/>
    <property type="project" value="InterPro"/>
</dbReference>
<keyword evidence="4" id="KW-1185">Reference proteome</keyword>
<dbReference type="Pfam" id="PF00578">
    <property type="entry name" value="AhpC-TSA"/>
    <property type="match status" value="1"/>
</dbReference>
<dbReference type="InterPro" id="IPR050553">
    <property type="entry name" value="Thioredoxin_ResA/DsbE_sf"/>
</dbReference>
<gene>
    <name evidence="3" type="ORF">GCM10008106_15320</name>
</gene>
<dbReference type="AlphaFoldDB" id="A0A8J3G5D1"/>
<dbReference type="PROSITE" id="PS00194">
    <property type="entry name" value="THIOREDOXIN_1"/>
    <property type="match status" value="1"/>
</dbReference>
<dbReference type="EMBL" id="BMYF01000008">
    <property type="protein sequence ID" value="GHB34913.1"/>
    <property type="molecule type" value="Genomic_DNA"/>
</dbReference>
<reference evidence="3" key="1">
    <citation type="journal article" date="2014" name="Int. J. Syst. Evol. Microbiol.">
        <title>Complete genome sequence of Corynebacterium casei LMG S-19264T (=DSM 44701T), isolated from a smear-ripened cheese.</title>
        <authorList>
            <consortium name="US DOE Joint Genome Institute (JGI-PGF)"/>
            <person name="Walter F."/>
            <person name="Albersmeier A."/>
            <person name="Kalinowski J."/>
            <person name="Ruckert C."/>
        </authorList>
    </citation>
    <scope>NUCLEOTIDE SEQUENCE</scope>
    <source>
        <strain evidence="3">KCTC 23224</strain>
    </source>
</reference>
<dbReference type="CDD" id="cd02966">
    <property type="entry name" value="TlpA_like_family"/>
    <property type="match status" value="1"/>
</dbReference>
<dbReference type="InterPro" id="IPR017937">
    <property type="entry name" value="Thioredoxin_CS"/>
</dbReference>
<reference evidence="3" key="2">
    <citation type="submission" date="2020-09" db="EMBL/GenBank/DDBJ databases">
        <authorList>
            <person name="Sun Q."/>
            <person name="Kim S."/>
        </authorList>
    </citation>
    <scope>NUCLEOTIDE SEQUENCE</scope>
    <source>
        <strain evidence="3">KCTC 23224</strain>
    </source>
</reference>
<evidence type="ECO:0000256" key="1">
    <source>
        <dbReference type="ARBA" id="ARBA00023284"/>
    </source>
</evidence>
<feature type="domain" description="Thioredoxin" evidence="2">
    <location>
        <begin position="1"/>
        <end position="133"/>
    </location>
</feature>
<keyword evidence="1" id="KW-0676">Redox-active center</keyword>
<evidence type="ECO:0000313" key="3">
    <source>
        <dbReference type="EMBL" id="GHB34913.1"/>
    </source>
</evidence>
<dbReference type="PROSITE" id="PS51352">
    <property type="entry name" value="THIOREDOXIN_2"/>
    <property type="match status" value="1"/>
</dbReference>
<name>A0A8J3G5D1_9BACT</name>
<sequence length="367" mass="42539">MNNISLLDVRNNQLYEVRPDSGKLILIDFWATWCAPCVASMPHLELLQEEFKEDLFIIPVSVEDVERVNKFIAKKTYNLKFSIDPENELRSLFPFRIIPHAVLIDQYGEVLAITDPKHVTTELISNYLNGEKIQLSTKKDRVEFDLVKDDLFELPSNVIQSFIVLGEFEGLPSFQKGASVGEYQNRRVSFINQSIRGMYQYVYNKGWRRFQIMDKDTRMLEDDIYSVDLVIENPNEQELKATLMMNLKEQFGLEIDTIHVESEIVLLYIEDENRLPEKSNQSSPYQASGDYFKSKGASLADFAGYLEQFGVIGAIVVSDFQEDVFFEIDFQFEPENPDSFWESLRNIGLNLKKERRGVDFIKISVLD</sequence>
<evidence type="ECO:0000259" key="2">
    <source>
        <dbReference type="PROSITE" id="PS51352"/>
    </source>
</evidence>
<organism evidence="3 4">
    <name type="scientific">Mongoliitalea lutea</name>
    <dbReference type="NCBI Taxonomy" id="849756"/>
    <lineage>
        <taxon>Bacteria</taxon>
        <taxon>Pseudomonadati</taxon>
        <taxon>Bacteroidota</taxon>
        <taxon>Cytophagia</taxon>
        <taxon>Cytophagales</taxon>
        <taxon>Cyclobacteriaceae</taxon>
        <taxon>Mongoliitalea</taxon>
    </lineage>
</organism>
<dbReference type="InterPro" id="IPR000866">
    <property type="entry name" value="AhpC/TSA"/>
</dbReference>
<dbReference type="PANTHER" id="PTHR42852">
    <property type="entry name" value="THIOL:DISULFIDE INTERCHANGE PROTEIN DSBE"/>
    <property type="match status" value="1"/>
</dbReference>
<protein>
    <recommendedName>
        <fullName evidence="2">Thioredoxin domain-containing protein</fullName>
    </recommendedName>
</protein>
<dbReference type="PANTHER" id="PTHR42852:SF13">
    <property type="entry name" value="PROTEIN DIPZ"/>
    <property type="match status" value="1"/>
</dbReference>
<dbReference type="InterPro" id="IPR036249">
    <property type="entry name" value="Thioredoxin-like_sf"/>
</dbReference>
<accession>A0A8J3G5D1</accession>
<dbReference type="GO" id="GO:0016209">
    <property type="term" value="F:antioxidant activity"/>
    <property type="evidence" value="ECO:0007669"/>
    <property type="project" value="InterPro"/>
</dbReference>
<dbReference type="Gene3D" id="3.40.30.10">
    <property type="entry name" value="Glutaredoxin"/>
    <property type="match status" value="1"/>
</dbReference>
<dbReference type="Proteomes" id="UP000642809">
    <property type="component" value="Unassembled WGS sequence"/>
</dbReference>
<evidence type="ECO:0000313" key="4">
    <source>
        <dbReference type="Proteomes" id="UP000642809"/>
    </source>
</evidence>